<accession>A0A163CGJ2</accession>
<dbReference type="Pfam" id="PF04397">
    <property type="entry name" value="LytTR"/>
    <property type="match status" value="1"/>
</dbReference>
<dbReference type="GO" id="GO:0003677">
    <property type="term" value="F:DNA binding"/>
    <property type="evidence" value="ECO:0007669"/>
    <property type="project" value="InterPro"/>
</dbReference>
<keyword evidence="5" id="KW-1185">Reference proteome</keyword>
<dbReference type="InterPro" id="IPR051271">
    <property type="entry name" value="2C-system_Tx_regulators"/>
</dbReference>
<evidence type="ECO:0000313" key="5">
    <source>
        <dbReference type="Proteomes" id="UP000076715"/>
    </source>
</evidence>
<gene>
    <name evidence="4" type="ORF">AWE51_02820</name>
</gene>
<dbReference type="RefSeq" id="WP_066310044.1">
    <property type="nucleotide sequence ID" value="NZ_LQRT01000002.1"/>
</dbReference>
<keyword evidence="1" id="KW-0597">Phosphoprotein</keyword>
<feature type="domain" description="Response regulatory" evidence="2">
    <location>
        <begin position="3"/>
        <end position="114"/>
    </location>
</feature>
<dbReference type="SMART" id="SM00850">
    <property type="entry name" value="LytTR"/>
    <property type="match status" value="1"/>
</dbReference>
<dbReference type="EMBL" id="LQRT01000002">
    <property type="protein sequence ID" value="KZS42391.1"/>
    <property type="molecule type" value="Genomic_DNA"/>
</dbReference>
<dbReference type="SMART" id="SM00448">
    <property type="entry name" value="REC"/>
    <property type="match status" value="1"/>
</dbReference>
<dbReference type="GO" id="GO:0000156">
    <property type="term" value="F:phosphorelay response regulator activity"/>
    <property type="evidence" value="ECO:0007669"/>
    <property type="project" value="TreeGrafter"/>
</dbReference>
<dbReference type="InterPro" id="IPR001789">
    <property type="entry name" value="Sig_transdc_resp-reg_receiver"/>
</dbReference>
<reference evidence="4 5" key="1">
    <citation type="submission" date="2016-01" db="EMBL/GenBank/DDBJ databases">
        <title>The draft genome sequence of Aquimarina sp. RZW4-3-2.</title>
        <authorList>
            <person name="Wang Y."/>
        </authorList>
    </citation>
    <scope>NUCLEOTIDE SEQUENCE [LARGE SCALE GENOMIC DNA]</scope>
    <source>
        <strain evidence="4 5">RZW4-3-2</strain>
    </source>
</reference>
<evidence type="ECO:0000256" key="1">
    <source>
        <dbReference type="PROSITE-ProRule" id="PRU00169"/>
    </source>
</evidence>
<evidence type="ECO:0000313" key="4">
    <source>
        <dbReference type="EMBL" id="KZS42391.1"/>
    </source>
</evidence>
<evidence type="ECO:0000259" key="3">
    <source>
        <dbReference type="PROSITE" id="PS50930"/>
    </source>
</evidence>
<dbReference type="PROSITE" id="PS50110">
    <property type="entry name" value="RESPONSE_REGULATORY"/>
    <property type="match status" value="1"/>
</dbReference>
<dbReference type="InterPro" id="IPR011006">
    <property type="entry name" value="CheY-like_superfamily"/>
</dbReference>
<feature type="domain" description="HTH LytTR-type" evidence="3">
    <location>
        <begin position="134"/>
        <end position="232"/>
    </location>
</feature>
<feature type="modified residue" description="4-aspartylphosphate" evidence="1">
    <location>
        <position position="54"/>
    </location>
</feature>
<dbReference type="InterPro" id="IPR007492">
    <property type="entry name" value="LytTR_DNA-bd_dom"/>
</dbReference>
<organism evidence="4 5">
    <name type="scientific">Aquimarina aggregata</name>
    <dbReference type="NCBI Taxonomy" id="1642818"/>
    <lineage>
        <taxon>Bacteria</taxon>
        <taxon>Pseudomonadati</taxon>
        <taxon>Bacteroidota</taxon>
        <taxon>Flavobacteriia</taxon>
        <taxon>Flavobacteriales</taxon>
        <taxon>Flavobacteriaceae</taxon>
        <taxon>Aquimarina</taxon>
    </lineage>
</organism>
<sequence>MVRCLLIDDESPAISLLKNHIEMLNDLEVVGSCHSAIEAFEILKKKRVDLVFLDIEMPVLKGIDFLKTLKSPPKVIITTAYREYALEGYDLDIVDYLLKPISFDRFIKAVDRYYERTPGVSTNPVELTSNDAFFFVNVNKKHIKIWYNDVLYIESLKDYIKIHTTHQKIVVKSNIGKIEPQLPEEHFVRIHRSYIIAIDKITAYTQKDIEIDNIEIPIGSSYAAKVFALLSHT</sequence>
<evidence type="ECO:0000259" key="2">
    <source>
        <dbReference type="PROSITE" id="PS50110"/>
    </source>
</evidence>
<dbReference type="Proteomes" id="UP000076715">
    <property type="component" value="Unassembled WGS sequence"/>
</dbReference>
<dbReference type="AlphaFoldDB" id="A0A163CGJ2"/>
<comment type="caution">
    <text evidence="4">The sequence shown here is derived from an EMBL/GenBank/DDBJ whole genome shotgun (WGS) entry which is preliminary data.</text>
</comment>
<dbReference type="Gene3D" id="2.40.50.1020">
    <property type="entry name" value="LytTr DNA-binding domain"/>
    <property type="match status" value="1"/>
</dbReference>
<protein>
    <submittedName>
        <fullName evidence="4">Two-component system response regulator</fullName>
    </submittedName>
</protein>
<dbReference type="PROSITE" id="PS50930">
    <property type="entry name" value="HTH_LYTTR"/>
    <property type="match status" value="1"/>
</dbReference>
<dbReference type="Gene3D" id="3.40.50.2300">
    <property type="match status" value="1"/>
</dbReference>
<dbReference type="SUPFAM" id="SSF52172">
    <property type="entry name" value="CheY-like"/>
    <property type="match status" value="1"/>
</dbReference>
<name>A0A163CGJ2_9FLAO</name>
<dbReference type="Pfam" id="PF00072">
    <property type="entry name" value="Response_reg"/>
    <property type="match status" value="1"/>
</dbReference>
<dbReference type="PANTHER" id="PTHR45526:SF1">
    <property type="entry name" value="TRANSCRIPTIONAL REGULATORY PROTEIN DCUR-RELATED"/>
    <property type="match status" value="1"/>
</dbReference>
<dbReference type="OrthoDB" id="2168082at2"/>
<dbReference type="STRING" id="1642818.AWE51_02820"/>
<proteinExistence type="predicted"/>
<dbReference type="PANTHER" id="PTHR45526">
    <property type="entry name" value="TRANSCRIPTIONAL REGULATORY PROTEIN DPIA"/>
    <property type="match status" value="1"/>
</dbReference>